<dbReference type="GO" id="GO:0003985">
    <property type="term" value="F:acetyl-CoA C-acetyltransferase activity"/>
    <property type="evidence" value="ECO:0007669"/>
    <property type="project" value="UniProtKB-EC"/>
</dbReference>
<dbReference type="Gene3D" id="3.40.47.10">
    <property type="match status" value="1"/>
</dbReference>
<dbReference type="InterPro" id="IPR002155">
    <property type="entry name" value="Thiolase"/>
</dbReference>
<dbReference type="Proteomes" id="UP000298460">
    <property type="component" value="Unassembled WGS sequence"/>
</dbReference>
<protein>
    <recommendedName>
        <fullName evidence="2">acetyl-CoA C-acetyltransferase</fullName>
        <ecNumber evidence="2">2.3.1.9</ecNumber>
    </recommendedName>
    <alternativeName>
        <fullName evidence="5">Acetoacetyl-CoA thiolase</fullName>
    </alternativeName>
</protein>
<evidence type="ECO:0000256" key="6">
    <source>
        <dbReference type="PIRSR" id="PIRSR000429-1"/>
    </source>
</evidence>
<dbReference type="CDD" id="cd00751">
    <property type="entry name" value="thiolase"/>
    <property type="match status" value="1"/>
</dbReference>
<dbReference type="Pfam" id="PF00108">
    <property type="entry name" value="Thiolase_N"/>
    <property type="match status" value="1"/>
</dbReference>
<dbReference type="PANTHER" id="PTHR18919">
    <property type="entry name" value="ACETYL-COA C-ACYLTRANSFERASE"/>
    <property type="match status" value="1"/>
</dbReference>
<evidence type="ECO:0000256" key="5">
    <source>
        <dbReference type="ARBA" id="ARBA00030755"/>
    </source>
</evidence>
<evidence type="ECO:0000256" key="3">
    <source>
        <dbReference type="ARBA" id="ARBA00022679"/>
    </source>
</evidence>
<dbReference type="InterPro" id="IPR020616">
    <property type="entry name" value="Thiolase_N"/>
</dbReference>
<keyword evidence="3 7" id="KW-0808">Transferase</keyword>
<evidence type="ECO:0000256" key="7">
    <source>
        <dbReference type="RuleBase" id="RU003557"/>
    </source>
</evidence>
<evidence type="ECO:0000256" key="2">
    <source>
        <dbReference type="ARBA" id="ARBA00012705"/>
    </source>
</evidence>
<gene>
    <name evidence="10" type="ORF">E4K67_11185</name>
</gene>
<reference evidence="10 11" key="1">
    <citation type="submission" date="2019-03" db="EMBL/GenBank/DDBJ databases">
        <title>Draft Genome Sequence of Desulfosporosinus fructosivorans Strain 63.6F, Isolated from Marine Sediment in the Baltic Sea.</title>
        <authorList>
            <person name="Hausmann B."/>
            <person name="Vandieken V."/>
            <person name="Pjevac P."/>
            <person name="Schreck K."/>
            <person name="Herbold C.W."/>
            <person name="Loy A."/>
        </authorList>
    </citation>
    <scope>NUCLEOTIDE SEQUENCE [LARGE SCALE GENOMIC DNA]</scope>
    <source>
        <strain evidence="10 11">63.6F</strain>
    </source>
</reference>
<feature type="domain" description="Thiolase N-terminal" evidence="8">
    <location>
        <begin position="14"/>
        <end position="262"/>
    </location>
</feature>
<proteinExistence type="inferred from homology"/>
<name>A0A4Z0R6M8_9FIRM</name>
<dbReference type="PANTHER" id="PTHR18919:SF107">
    <property type="entry name" value="ACETYL-COA ACETYLTRANSFERASE, CYTOSOLIC"/>
    <property type="match status" value="1"/>
</dbReference>
<organism evidence="10 11">
    <name type="scientific">Desulfosporosinus fructosivorans</name>
    <dbReference type="NCBI Taxonomy" id="2018669"/>
    <lineage>
        <taxon>Bacteria</taxon>
        <taxon>Bacillati</taxon>
        <taxon>Bacillota</taxon>
        <taxon>Clostridia</taxon>
        <taxon>Eubacteriales</taxon>
        <taxon>Desulfitobacteriaceae</taxon>
        <taxon>Desulfosporosinus</taxon>
    </lineage>
</organism>
<evidence type="ECO:0000256" key="4">
    <source>
        <dbReference type="ARBA" id="ARBA00023315"/>
    </source>
</evidence>
<dbReference type="EMBL" id="SPQQ01000003">
    <property type="protein sequence ID" value="TGE38488.1"/>
    <property type="molecule type" value="Genomic_DNA"/>
</dbReference>
<comment type="similarity">
    <text evidence="1 7">Belongs to the thiolase-like superfamily. Thiolase family.</text>
</comment>
<dbReference type="PIRSF" id="PIRSF000429">
    <property type="entry name" value="Ac-CoA_Ac_transf"/>
    <property type="match status" value="1"/>
</dbReference>
<dbReference type="InterPro" id="IPR020617">
    <property type="entry name" value="Thiolase_C"/>
</dbReference>
<evidence type="ECO:0000256" key="1">
    <source>
        <dbReference type="ARBA" id="ARBA00010982"/>
    </source>
</evidence>
<dbReference type="OrthoDB" id="9764638at2"/>
<keyword evidence="11" id="KW-1185">Reference proteome</keyword>
<sequence>MYTKAFIPYGGYYSTPFVRWQGSLQNEHAVELAGSTARKWFETREIDPKIFEYLVFGKTIGQLWTFYDAPWAATLMGAPDIPGMHITQACSTSTTVLNQAAAALETGLYESSFCMMTDRCSNGPFTVWPNPKGPGGELIRESWLMDNFDGGPWKGVAMVQTAENVVKKVGGITKEDVDRVTVRRYEQYEDALAKDRAFQKRYMIPAEYKISKKKTGIVETDEGVTPTTLDSLTPLNPVIPGGVHSFGAQTHPADGNCGLIVTTKEKARELSTDKNIEVQILSYGYARAEQAHMAMAVVPAARMALNNAGISIKDVKAIKTHNPFTANDLYMANEMGIDVMTMNNYGCPLVYGHPQAPTAGRAIIEMIEELAILGGGYGLFTGCAAGDTGAALVIKVSTQNFKA</sequence>
<feature type="active site" description="Proton acceptor" evidence="6">
    <location>
        <position position="353"/>
    </location>
</feature>
<evidence type="ECO:0000259" key="8">
    <source>
        <dbReference type="Pfam" id="PF00108"/>
    </source>
</evidence>
<accession>A0A4Z0R6M8</accession>
<dbReference type="RefSeq" id="WP_135546589.1">
    <property type="nucleotide sequence ID" value="NZ_SPQQ01000003.1"/>
</dbReference>
<dbReference type="SUPFAM" id="SSF53901">
    <property type="entry name" value="Thiolase-like"/>
    <property type="match status" value="1"/>
</dbReference>
<dbReference type="InterPro" id="IPR016039">
    <property type="entry name" value="Thiolase-like"/>
</dbReference>
<evidence type="ECO:0000259" key="9">
    <source>
        <dbReference type="Pfam" id="PF02803"/>
    </source>
</evidence>
<feature type="active site" description="Proton acceptor" evidence="6">
    <location>
        <position position="383"/>
    </location>
</feature>
<evidence type="ECO:0000313" key="11">
    <source>
        <dbReference type="Proteomes" id="UP000298460"/>
    </source>
</evidence>
<keyword evidence="4 7" id="KW-0012">Acyltransferase</keyword>
<feature type="active site" description="Acyl-thioester intermediate" evidence="6">
    <location>
        <position position="90"/>
    </location>
</feature>
<dbReference type="Pfam" id="PF02803">
    <property type="entry name" value="Thiolase_C"/>
    <property type="match status" value="1"/>
</dbReference>
<comment type="caution">
    <text evidence="10">The sequence shown here is derived from an EMBL/GenBank/DDBJ whole genome shotgun (WGS) entry which is preliminary data.</text>
</comment>
<dbReference type="AlphaFoldDB" id="A0A4Z0R6M8"/>
<feature type="domain" description="Thiolase C-terminal" evidence="9">
    <location>
        <begin position="277"/>
        <end position="395"/>
    </location>
</feature>
<dbReference type="EC" id="2.3.1.9" evidence="2"/>
<evidence type="ECO:0000313" key="10">
    <source>
        <dbReference type="EMBL" id="TGE38488.1"/>
    </source>
</evidence>